<dbReference type="GO" id="GO:0030313">
    <property type="term" value="C:cell envelope"/>
    <property type="evidence" value="ECO:0007669"/>
    <property type="project" value="UniProtKB-SubCell"/>
</dbReference>
<comment type="cofactor">
    <cofactor evidence="1">
        <name>[3Fe-4S] cluster</name>
        <dbReference type="ChEBI" id="CHEBI:21137"/>
    </cofactor>
</comment>
<gene>
    <name evidence="13" type="ORF">HYY20_11075</name>
</gene>
<dbReference type="EMBL" id="JACPRF010000338">
    <property type="protein sequence ID" value="MBI2877413.1"/>
    <property type="molecule type" value="Genomic_DNA"/>
</dbReference>
<feature type="domain" description="4Fe-4S ferredoxin-type" evidence="12">
    <location>
        <begin position="178"/>
        <end position="207"/>
    </location>
</feature>
<dbReference type="InterPro" id="IPR017839">
    <property type="entry name" value="DMSO_Rdtase_II_Fe-S_su"/>
</dbReference>
<dbReference type="GO" id="GO:0051539">
    <property type="term" value="F:4 iron, 4 sulfur cluster binding"/>
    <property type="evidence" value="ECO:0007669"/>
    <property type="project" value="UniProtKB-KW"/>
</dbReference>
<keyword evidence="6" id="KW-0479">Metal-binding</keyword>
<dbReference type="GO" id="GO:0009061">
    <property type="term" value="P:anaerobic respiration"/>
    <property type="evidence" value="ECO:0007669"/>
    <property type="project" value="InterPro"/>
</dbReference>
<accession>A0A932CQ56</accession>
<evidence type="ECO:0000256" key="1">
    <source>
        <dbReference type="ARBA" id="ARBA00001927"/>
    </source>
</evidence>
<comment type="cofactor">
    <cofactor evidence="2">
        <name>[4Fe-4S] cluster</name>
        <dbReference type="ChEBI" id="CHEBI:49883"/>
    </cofactor>
</comment>
<proteinExistence type="predicted"/>
<dbReference type="NCBIfam" id="TIGR03478">
    <property type="entry name" value="DMSO_red_II_bet"/>
    <property type="match status" value="1"/>
</dbReference>
<dbReference type="PROSITE" id="PS51379">
    <property type="entry name" value="4FE4S_FER_2"/>
    <property type="match status" value="3"/>
</dbReference>
<dbReference type="PANTHER" id="PTHR43518">
    <property type="entry name" value="NITRATE REDUCTASE BETA SUBUNIT"/>
    <property type="match status" value="1"/>
</dbReference>
<evidence type="ECO:0000256" key="6">
    <source>
        <dbReference type="ARBA" id="ARBA00022723"/>
    </source>
</evidence>
<evidence type="ECO:0000256" key="10">
    <source>
        <dbReference type="ARBA" id="ARBA00023014"/>
    </source>
</evidence>
<reference evidence="13" key="1">
    <citation type="submission" date="2020-07" db="EMBL/GenBank/DDBJ databases">
        <title>Huge and variable diversity of episymbiotic CPR bacteria and DPANN archaea in groundwater ecosystems.</title>
        <authorList>
            <person name="He C.Y."/>
            <person name="Keren R."/>
            <person name="Whittaker M."/>
            <person name="Farag I.F."/>
            <person name="Doudna J."/>
            <person name="Cate J.H.D."/>
            <person name="Banfield J.F."/>
        </authorList>
    </citation>
    <scope>NUCLEOTIDE SEQUENCE</scope>
    <source>
        <strain evidence="13">NC_groundwater_672_Ag_B-0.1um_62_36</strain>
    </source>
</reference>
<dbReference type="GO" id="GO:0016020">
    <property type="term" value="C:membrane"/>
    <property type="evidence" value="ECO:0007669"/>
    <property type="project" value="TreeGrafter"/>
</dbReference>
<dbReference type="CDD" id="cd10555">
    <property type="entry name" value="EBDH_beta"/>
    <property type="match status" value="1"/>
</dbReference>
<evidence type="ECO:0000256" key="7">
    <source>
        <dbReference type="ARBA" id="ARBA00022737"/>
    </source>
</evidence>
<name>A0A932CQ56_UNCTE</name>
<keyword evidence="11" id="KW-0003">3Fe-4S</keyword>
<sequence length="347" mass="39622">MAYKSMKKADLMAAKRQLAMVMDLNKCLGCQTCTIACKTLWTSGQGPDKVKGAEGMDYMYWNNVYTMPGQGYPRGWQEAGGGFKSSRPQKGRLPSRADYGDAWTYNYEEVFYGGKGLQEHLKPVQGDPKWGPNWEEDMGAGEYPNSYFFYLPRICNHCTTPACVEACPRSAIYKREDGIVLIDEKRCHGYRYCIEACPYKKIYWNAVKKISQKCLFCYPRIEKKTANACARQCPGRLRFVGFLDDQNGPIYKLVKKWKVALPLYAEKETGPNVYYVPPLSPPKIAPDGRILDEPRIPLDYLKQLFGPQVETAMKTLNTEMEKKKQGGKSELLDILIVYRFQDAFKLV</sequence>
<evidence type="ECO:0000256" key="2">
    <source>
        <dbReference type="ARBA" id="ARBA00001966"/>
    </source>
</evidence>
<comment type="subcellular location">
    <subcellularLocation>
        <location evidence="3">Cell envelope</location>
    </subcellularLocation>
</comment>
<dbReference type="GO" id="GO:0042597">
    <property type="term" value="C:periplasmic space"/>
    <property type="evidence" value="ECO:0007669"/>
    <property type="project" value="InterPro"/>
</dbReference>
<keyword evidence="10" id="KW-0411">Iron-sulfur</keyword>
<feature type="domain" description="4Fe-4S ferredoxin-type" evidence="12">
    <location>
        <begin position="146"/>
        <end position="177"/>
    </location>
</feature>
<dbReference type="InterPro" id="IPR017896">
    <property type="entry name" value="4Fe4S_Fe-S-bd"/>
</dbReference>
<evidence type="ECO:0000256" key="3">
    <source>
        <dbReference type="ARBA" id="ARBA00004196"/>
    </source>
</evidence>
<keyword evidence="9" id="KW-0408">Iron</keyword>
<evidence type="ECO:0000259" key="12">
    <source>
        <dbReference type="PROSITE" id="PS51379"/>
    </source>
</evidence>
<dbReference type="AlphaFoldDB" id="A0A932CQ56"/>
<protein>
    <submittedName>
        <fullName evidence="13">Respiratory nitrate reductase subunit beta</fullName>
    </submittedName>
</protein>
<evidence type="ECO:0000256" key="8">
    <source>
        <dbReference type="ARBA" id="ARBA00022982"/>
    </source>
</evidence>
<keyword evidence="5" id="KW-0004">4Fe-4S</keyword>
<dbReference type="PANTHER" id="PTHR43518:SF1">
    <property type="entry name" value="RESPIRATORY NITRATE REDUCTASE 1 BETA CHAIN"/>
    <property type="match status" value="1"/>
</dbReference>
<dbReference type="Pfam" id="PF13247">
    <property type="entry name" value="Fer4_11"/>
    <property type="match status" value="1"/>
</dbReference>
<evidence type="ECO:0000313" key="13">
    <source>
        <dbReference type="EMBL" id="MBI2877413.1"/>
    </source>
</evidence>
<dbReference type="Gene3D" id="3.30.70.20">
    <property type="match status" value="3"/>
</dbReference>
<evidence type="ECO:0000256" key="5">
    <source>
        <dbReference type="ARBA" id="ARBA00022485"/>
    </source>
</evidence>
<feature type="domain" description="4Fe-4S ferredoxin-type" evidence="12">
    <location>
        <begin position="18"/>
        <end position="47"/>
    </location>
</feature>
<dbReference type="GO" id="GO:0046872">
    <property type="term" value="F:metal ion binding"/>
    <property type="evidence" value="ECO:0007669"/>
    <property type="project" value="UniProtKB-KW"/>
</dbReference>
<keyword evidence="4" id="KW-0813">Transport</keyword>
<keyword evidence="8" id="KW-0249">Electron transport</keyword>
<organism evidence="13 14">
    <name type="scientific">Tectimicrobiota bacterium</name>
    <dbReference type="NCBI Taxonomy" id="2528274"/>
    <lineage>
        <taxon>Bacteria</taxon>
        <taxon>Pseudomonadati</taxon>
        <taxon>Nitrospinota/Tectimicrobiota group</taxon>
        <taxon>Candidatus Tectimicrobiota</taxon>
    </lineage>
</organism>
<evidence type="ECO:0000256" key="9">
    <source>
        <dbReference type="ARBA" id="ARBA00023004"/>
    </source>
</evidence>
<evidence type="ECO:0000313" key="14">
    <source>
        <dbReference type="Proteomes" id="UP000769766"/>
    </source>
</evidence>
<dbReference type="SUPFAM" id="SSF54862">
    <property type="entry name" value="4Fe-4S ferredoxins"/>
    <property type="match status" value="1"/>
</dbReference>
<dbReference type="GO" id="GO:0051538">
    <property type="term" value="F:3 iron, 4 sulfur cluster binding"/>
    <property type="evidence" value="ECO:0007669"/>
    <property type="project" value="UniProtKB-KW"/>
</dbReference>
<dbReference type="GO" id="GO:0009055">
    <property type="term" value="F:electron transfer activity"/>
    <property type="evidence" value="ECO:0007669"/>
    <property type="project" value="TreeGrafter"/>
</dbReference>
<keyword evidence="7" id="KW-0677">Repeat</keyword>
<evidence type="ECO:0000256" key="4">
    <source>
        <dbReference type="ARBA" id="ARBA00022448"/>
    </source>
</evidence>
<evidence type="ECO:0000256" key="11">
    <source>
        <dbReference type="ARBA" id="ARBA00023291"/>
    </source>
</evidence>
<comment type="caution">
    <text evidence="13">The sequence shown here is derived from an EMBL/GenBank/DDBJ whole genome shotgun (WGS) entry which is preliminary data.</text>
</comment>
<dbReference type="Proteomes" id="UP000769766">
    <property type="component" value="Unassembled WGS sequence"/>
</dbReference>